<feature type="region of interest" description="Disordered" evidence="1">
    <location>
        <begin position="165"/>
        <end position="248"/>
    </location>
</feature>
<dbReference type="OrthoDB" id="4186102at2759"/>
<feature type="region of interest" description="Disordered" evidence="1">
    <location>
        <begin position="75"/>
        <end position="122"/>
    </location>
</feature>
<reference evidence="2 3" key="1">
    <citation type="submission" date="2015-08" db="EMBL/GenBank/DDBJ databases">
        <title>Emmonsia species relationships and genome sequence.</title>
        <authorList>
            <person name="Cuomo C.A."/>
            <person name="Schwartz I.S."/>
            <person name="Kenyon C."/>
            <person name="De Hoog G.S."/>
            <person name="Govender N.P."/>
            <person name="Botha A."/>
            <person name="Moreno L."/>
            <person name="De Vries M."/>
            <person name="Munoz J.F."/>
            <person name="Stielow J.B."/>
        </authorList>
    </citation>
    <scope>NUCLEOTIDE SEQUENCE [LARGE SCALE GENOMIC DNA]</scope>
    <source>
        <strain evidence="2 3">EI222</strain>
    </source>
</reference>
<gene>
    <name evidence="2" type="ORF">ACJ73_00068</name>
</gene>
<feature type="compositionally biased region" description="Polar residues" evidence="1">
    <location>
        <begin position="212"/>
        <end position="229"/>
    </location>
</feature>
<accession>A0A1J9RLS0</accession>
<dbReference type="EMBL" id="LGTZ01000003">
    <property type="protein sequence ID" value="OJD28541.1"/>
    <property type="molecule type" value="Genomic_DNA"/>
</dbReference>
<protein>
    <submittedName>
        <fullName evidence="2">Uncharacterized protein</fullName>
    </submittedName>
</protein>
<dbReference type="AlphaFoldDB" id="A0A1J9RLS0"/>
<name>A0A1J9RLS0_9EURO</name>
<sequence>MAPGGFLSLARVMVVLNIKPPLSRPKLSIQKRSERYEHNKRTAYPITPSSNPNSPLMMAPMQGDDAVYEIPESLTTSFSHPQSSRESSPPTVEQLLSQYGRPCPPRSVDCEPGLSPENPINVDDIYQKRDTQLLSEDQEASLLGGDTEHESDSETVDGRNTKATSAWDLERGSQAQPQLGPHPIGPAQPEAEVVDATERSLASAGSDKKSVRTLSPRTTPTELTDNISGDRSLKDTHATDGDSFARRFEPDTSGRHILLHRAAADGRLEFLLWSPIWFSEDAVAKIAPDQLNLYKKKLDTELASGASQARKRARSPSPKPRRSLRQKKPRQC</sequence>
<dbReference type="VEuPathDB" id="FungiDB:ACJ73_00068"/>
<evidence type="ECO:0000313" key="2">
    <source>
        <dbReference type="EMBL" id="OJD28541.1"/>
    </source>
</evidence>
<dbReference type="Proteomes" id="UP000242791">
    <property type="component" value="Unassembled WGS sequence"/>
</dbReference>
<organism evidence="2 3">
    <name type="scientific">Blastomyces percursus</name>
    <dbReference type="NCBI Taxonomy" id="1658174"/>
    <lineage>
        <taxon>Eukaryota</taxon>
        <taxon>Fungi</taxon>
        <taxon>Dikarya</taxon>
        <taxon>Ascomycota</taxon>
        <taxon>Pezizomycotina</taxon>
        <taxon>Eurotiomycetes</taxon>
        <taxon>Eurotiomycetidae</taxon>
        <taxon>Onygenales</taxon>
        <taxon>Ajellomycetaceae</taxon>
        <taxon>Blastomyces</taxon>
    </lineage>
</organism>
<feature type="region of interest" description="Disordered" evidence="1">
    <location>
        <begin position="302"/>
        <end position="332"/>
    </location>
</feature>
<feature type="compositionally biased region" description="Basic residues" evidence="1">
    <location>
        <begin position="309"/>
        <end position="332"/>
    </location>
</feature>
<evidence type="ECO:0000256" key="1">
    <source>
        <dbReference type="SAM" id="MobiDB-lite"/>
    </source>
</evidence>
<evidence type="ECO:0000313" key="3">
    <source>
        <dbReference type="Proteomes" id="UP000242791"/>
    </source>
</evidence>
<keyword evidence="3" id="KW-1185">Reference proteome</keyword>
<feature type="compositionally biased region" description="Polar residues" evidence="1">
    <location>
        <begin position="75"/>
        <end position="97"/>
    </location>
</feature>
<comment type="caution">
    <text evidence="2">The sequence shown here is derived from an EMBL/GenBank/DDBJ whole genome shotgun (WGS) entry which is preliminary data.</text>
</comment>
<proteinExistence type="predicted"/>
<feature type="compositionally biased region" description="Basic and acidic residues" evidence="1">
    <location>
        <begin position="231"/>
        <end position="248"/>
    </location>
</feature>